<name>A0A8H6T6H8_MYCCL</name>
<sequence length="586" mass="65769">MALLPLDVYISILEAVPAERETLDSVLVLVNCLQANSILREAALRPSLWEPHYTARYQHHNWVSDTETELKARCNSNWRLMFAERRRQDRVALDLLDQMVATRDGRYDHAARLVSGPGMGFDIWDALEIECILSAPSIFGSTTVSTITRRYWAEGVLNMLLRTFAVTQWCKLPVQYDSVSFVDGFSYMSCFFGQRPQQTADTLAALNEKCRLHLSKRQLELDPEKPGYDLTGLCAEICRFMHEEEGFGPVDSIRFYDILNHFPHAYLATNKKTIPLSLVHVFVSLARHIGIPASPVEFPGRVLAHIASQPGADDFMMDVYGSAVVSLRHDLPGMLHRLGIPPDDLERYITPCGAAPMLLRAARNIFAALQTTNSPSQAAVYVTISIHLILSNEPQLVDHMFTLVPAVDPFYVTTFLAALKPHLRPANAYLLEKVCASAMKREQLEAATVHPRSGPVQVAHYVGMVFEHRVYGYTGTIIGWDVECAAGDDWQAAMDVSLLPRGANQPFYHVISLEGSQRYVAEDNILSPISLTAELVLLFLEQASIMSRYFSDAYISPAVRCGRWRLSPELRQQYPDDEAAAQMHDE</sequence>
<dbReference type="AlphaFoldDB" id="A0A8H6T6H8"/>
<evidence type="ECO:0000313" key="2">
    <source>
        <dbReference type="EMBL" id="KAF7311111.1"/>
    </source>
</evidence>
<keyword evidence="3" id="KW-1185">Reference proteome</keyword>
<dbReference type="OrthoDB" id="28868at2759"/>
<dbReference type="SUPFAM" id="SSF141255">
    <property type="entry name" value="YccV-like"/>
    <property type="match status" value="1"/>
</dbReference>
<dbReference type="EMBL" id="JACAZE010000007">
    <property type="protein sequence ID" value="KAF7311111.1"/>
    <property type="molecule type" value="Genomic_DNA"/>
</dbReference>
<dbReference type="InterPro" id="IPR011722">
    <property type="entry name" value="Hemimethylated_DNA-bd_dom"/>
</dbReference>
<dbReference type="InterPro" id="IPR036623">
    <property type="entry name" value="Hemimethylated_DNA-bd_sf"/>
</dbReference>
<dbReference type="SMART" id="SM00992">
    <property type="entry name" value="YccV-like"/>
    <property type="match status" value="1"/>
</dbReference>
<proteinExistence type="predicted"/>
<dbReference type="Proteomes" id="UP000613580">
    <property type="component" value="Unassembled WGS sequence"/>
</dbReference>
<dbReference type="InterPro" id="IPR032698">
    <property type="entry name" value="SirB1_N"/>
</dbReference>
<protein>
    <submittedName>
        <fullName evidence="2">F-box domain-containing protein</fullName>
    </submittedName>
</protein>
<dbReference type="Gene3D" id="2.30.30.390">
    <property type="entry name" value="Hemimethylated DNA-binding domain"/>
    <property type="match status" value="1"/>
</dbReference>
<accession>A0A8H6T6H8</accession>
<comment type="caution">
    <text evidence="2">The sequence shown here is derived from an EMBL/GenBank/DDBJ whole genome shotgun (WGS) entry which is preliminary data.</text>
</comment>
<evidence type="ECO:0000259" key="1">
    <source>
        <dbReference type="SMART" id="SM00992"/>
    </source>
</evidence>
<organism evidence="2 3">
    <name type="scientific">Mycena chlorophos</name>
    <name type="common">Agaric fungus</name>
    <name type="synonym">Agaricus chlorophos</name>
    <dbReference type="NCBI Taxonomy" id="658473"/>
    <lineage>
        <taxon>Eukaryota</taxon>
        <taxon>Fungi</taxon>
        <taxon>Dikarya</taxon>
        <taxon>Basidiomycota</taxon>
        <taxon>Agaricomycotina</taxon>
        <taxon>Agaricomycetes</taxon>
        <taxon>Agaricomycetidae</taxon>
        <taxon>Agaricales</taxon>
        <taxon>Marasmiineae</taxon>
        <taxon>Mycenaceae</taxon>
        <taxon>Mycena</taxon>
    </lineage>
</organism>
<reference evidence="2" key="1">
    <citation type="submission" date="2020-05" db="EMBL/GenBank/DDBJ databases">
        <title>Mycena genomes resolve the evolution of fungal bioluminescence.</title>
        <authorList>
            <person name="Tsai I.J."/>
        </authorList>
    </citation>
    <scope>NUCLEOTIDE SEQUENCE</scope>
    <source>
        <strain evidence="2">110903Hualien_Pintung</strain>
    </source>
</reference>
<gene>
    <name evidence="2" type="ORF">HMN09_00655300</name>
</gene>
<dbReference type="GO" id="GO:0003677">
    <property type="term" value="F:DNA binding"/>
    <property type="evidence" value="ECO:0007669"/>
    <property type="project" value="InterPro"/>
</dbReference>
<dbReference type="PANTHER" id="PTHR31350:SF27">
    <property type="entry name" value="HEMIMETHYLATED DNA-BINDING DOMAIN-CONTAINING PROTEIN"/>
    <property type="match status" value="1"/>
</dbReference>
<dbReference type="Pfam" id="PF08755">
    <property type="entry name" value="YccV-like"/>
    <property type="match status" value="1"/>
</dbReference>
<feature type="domain" description="Hemimethylated DNA-binding" evidence="1">
    <location>
        <begin position="457"/>
        <end position="547"/>
    </location>
</feature>
<dbReference type="NCBIfam" id="TIGR02097">
    <property type="entry name" value="yccV"/>
    <property type="match status" value="1"/>
</dbReference>
<evidence type="ECO:0000313" key="3">
    <source>
        <dbReference type="Proteomes" id="UP000613580"/>
    </source>
</evidence>
<dbReference type="PANTHER" id="PTHR31350">
    <property type="entry name" value="SI:DKEY-261L7.2"/>
    <property type="match status" value="1"/>
</dbReference>
<dbReference type="Pfam" id="PF13369">
    <property type="entry name" value="Transglut_core2"/>
    <property type="match status" value="1"/>
</dbReference>